<organism evidence="4 5">
    <name type="scientific">Motilibacter deserti</name>
    <dbReference type="NCBI Taxonomy" id="2714956"/>
    <lineage>
        <taxon>Bacteria</taxon>
        <taxon>Bacillati</taxon>
        <taxon>Actinomycetota</taxon>
        <taxon>Actinomycetes</taxon>
        <taxon>Motilibacterales</taxon>
        <taxon>Motilibacteraceae</taxon>
        <taxon>Motilibacter</taxon>
    </lineage>
</organism>
<evidence type="ECO:0000313" key="5">
    <source>
        <dbReference type="Proteomes" id="UP000800981"/>
    </source>
</evidence>
<dbReference type="InterPro" id="IPR012938">
    <property type="entry name" value="Glc/Sorbosone_DH"/>
</dbReference>
<feature type="compositionally biased region" description="Basic and acidic residues" evidence="1">
    <location>
        <begin position="373"/>
        <end position="392"/>
    </location>
</feature>
<dbReference type="Pfam" id="PF07995">
    <property type="entry name" value="GSDH"/>
    <property type="match status" value="1"/>
</dbReference>
<evidence type="ECO:0000256" key="2">
    <source>
        <dbReference type="SAM" id="SignalP"/>
    </source>
</evidence>
<protein>
    <submittedName>
        <fullName evidence="4">PQQ-dependent sugar dehydrogenase</fullName>
    </submittedName>
</protein>
<dbReference type="Proteomes" id="UP000800981">
    <property type="component" value="Unassembled WGS sequence"/>
</dbReference>
<evidence type="ECO:0000256" key="1">
    <source>
        <dbReference type="SAM" id="MobiDB-lite"/>
    </source>
</evidence>
<accession>A0ABX0GUI1</accession>
<proteinExistence type="predicted"/>
<dbReference type="PANTHER" id="PTHR19328">
    <property type="entry name" value="HEDGEHOG-INTERACTING PROTEIN"/>
    <property type="match status" value="1"/>
</dbReference>
<feature type="compositionally biased region" description="Low complexity" evidence="1">
    <location>
        <begin position="40"/>
        <end position="66"/>
    </location>
</feature>
<comment type="caution">
    <text evidence="4">The sequence shown here is derived from an EMBL/GenBank/DDBJ whole genome shotgun (WGS) entry which is preliminary data.</text>
</comment>
<feature type="signal peptide" evidence="2">
    <location>
        <begin position="1"/>
        <end position="25"/>
    </location>
</feature>
<dbReference type="EMBL" id="JAANNP010000002">
    <property type="protein sequence ID" value="NHC13479.1"/>
    <property type="molecule type" value="Genomic_DNA"/>
</dbReference>
<evidence type="ECO:0000313" key="4">
    <source>
        <dbReference type="EMBL" id="NHC13479.1"/>
    </source>
</evidence>
<dbReference type="Gene3D" id="2.120.10.30">
    <property type="entry name" value="TolB, C-terminal domain"/>
    <property type="match status" value="1"/>
</dbReference>
<dbReference type="PANTHER" id="PTHR19328:SF13">
    <property type="entry name" value="HIPL1 PROTEIN"/>
    <property type="match status" value="1"/>
</dbReference>
<evidence type="ECO:0000259" key="3">
    <source>
        <dbReference type="Pfam" id="PF07995"/>
    </source>
</evidence>
<dbReference type="SUPFAM" id="SSF50952">
    <property type="entry name" value="Soluble quinoprotein glucose dehydrogenase"/>
    <property type="match status" value="1"/>
</dbReference>
<dbReference type="RefSeq" id="WP_166279926.1">
    <property type="nucleotide sequence ID" value="NZ_JAANNP010000002.1"/>
</dbReference>
<keyword evidence="2" id="KW-0732">Signal</keyword>
<sequence length="392" mass="40707">MSRRRHDVRASTALAALALVLSACSGSDDDETAAPPPPAESTAPVAPSTPAESEPSDTPATPTTPAVGPDARARVTETLATGLDTPWGIAFLPDGSALVSLRDSGRIVRVPAEGGGAEPVGEVAAASAEGTQEGGLLGIALHPDYPSEPWLYAYYTAGSENQLARMRYDGGALGRPQVLLDDVDAAAFHNGGRIGFGPDGMLYVATGDGTDRESAQDDNDLNGKILRLTPEGEAAPDNPTSGSPVYSTGHRNIEGIAWDESGQLWASEFGDQQWDELNRIEPGANYGWPQQEGEGGGSGLVDPVVQWSTDEASPAGVAIVGGAAYVAALRGERLWQVPLDGGEPRALFTGDYGRLRTVALAPDGSLWLTTSNKDGRGDPAGNDDRVLRVTLS</sequence>
<keyword evidence="5" id="KW-1185">Reference proteome</keyword>
<gene>
    <name evidence="4" type="ORF">G9H71_06745</name>
</gene>
<feature type="chain" id="PRO_5047464944" evidence="2">
    <location>
        <begin position="26"/>
        <end position="392"/>
    </location>
</feature>
<feature type="region of interest" description="Disordered" evidence="1">
    <location>
        <begin position="25"/>
        <end position="70"/>
    </location>
</feature>
<name>A0ABX0GUI1_9ACTN</name>
<reference evidence="4 5" key="1">
    <citation type="submission" date="2020-03" db="EMBL/GenBank/DDBJ databases">
        <title>Two novel Motilibacter sp.</title>
        <authorList>
            <person name="Liu S."/>
        </authorList>
    </citation>
    <scope>NUCLEOTIDE SEQUENCE [LARGE SCALE GENOMIC DNA]</scope>
    <source>
        <strain evidence="4 5">E257</strain>
    </source>
</reference>
<dbReference type="InterPro" id="IPR011041">
    <property type="entry name" value="Quinoprot_gluc/sorb_DH_b-prop"/>
</dbReference>
<dbReference type="InterPro" id="IPR011042">
    <property type="entry name" value="6-blade_b-propeller_TolB-like"/>
</dbReference>
<feature type="domain" description="Glucose/Sorbosone dehydrogenase" evidence="3">
    <location>
        <begin position="83"/>
        <end position="376"/>
    </location>
</feature>
<dbReference type="PROSITE" id="PS51257">
    <property type="entry name" value="PROKAR_LIPOPROTEIN"/>
    <property type="match status" value="1"/>
</dbReference>
<feature type="region of interest" description="Disordered" evidence="1">
    <location>
        <begin position="371"/>
        <end position="392"/>
    </location>
</feature>